<protein>
    <submittedName>
        <fullName evidence="1">Uncharacterized protein</fullName>
    </submittedName>
</protein>
<evidence type="ECO:0000313" key="1">
    <source>
        <dbReference type="EMBL" id="ORA37046.1"/>
    </source>
</evidence>
<evidence type="ECO:0000313" key="2">
    <source>
        <dbReference type="Proteomes" id="UP000192448"/>
    </source>
</evidence>
<keyword evidence="2" id="KW-1185">Reference proteome</keyword>
<name>A0A1X0B5B6_9MYCO</name>
<gene>
    <name evidence="1" type="ORF">BST13_10180</name>
</gene>
<dbReference type="STRING" id="1927124.BST13_10180"/>
<organism evidence="1 2">
    <name type="scientific">Mycobacterium aquaticum</name>
    <dbReference type="NCBI Taxonomy" id="1927124"/>
    <lineage>
        <taxon>Bacteria</taxon>
        <taxon>Bacillati</taxon>
        <taxon>Actinomycetota</taxon>
        <taxon>Actinomycetes</taxon>
        <taxon>Mycobacteriales</taxon>
        <taxon>Mycobacteriaceae</taxon>
        <taxon>Mycobacterium</taxon>
    </lineage>
</organism>
<dbReference type="AlphaFoldDB" id="A0A1X0B5B6"/>
<dbReference type="EMBL" id="MVHF01000007">
    <property type="protein sequence ID" value="ORA37046.1"/>
    <property type="molecule type" value="Genomic_DNA"/>
</dbReference>
<sequence>MVALELLCVAVAAMWLGYRLGRRTTKPAATWWRRMPRSALGQQAVALIVLVAANQVQRSMRRKLKSPRAAWFPLAPRRRATPRTLRAPLR</sequence>
<proteinExistence type="predicted"/>
<reference evidence="1 2" key="1">
    <citation type="submission" date="2017-02" db="EMBL/GenBank/DDBJ databases">
        <title>The new phylogeny of genus Mycobacterium.</title>
        <authorList>
            <person name="Tortoli E."/>
            <person name="Trovato A."/>
            <person name="Cirillo D.M."/>
        </authorList>
    </citation>
    <scope>NUCLEOTIDE SEQUENCE [LARGE SCALE GENOMIC DNA]</scope>
    <source>
        <strain evidence="1 2">RW6</strain>
    </source>
</reference>
<comment type="caution">
    <text evidence="1">The sequence shown here is derived from an EMBL/GenBank/DDBJ whole genome shotgun (WGS) entry which is preliminary data.</text>
</comment>
<accession>A0A1X0B5B6</accession>
<dbReference type="Proteomes" id="UP000192448">
    <property type="component" value="Unassembled WGS sequence"/>
</dbReference>